<keyword evidence="1" id="KW-0472">Membrane</keyword>
<feature type="transmembrane region" description="Helical" evidence="1">
    <location>
        <begin position="87"/>
        <end position="109"/>
    </location>
</feature>
<reference evidence="2" key="1">
    <citation type="journal article" date="2020" name="Stud. Mycol.">
        <title>101 Dothideomycetes genomes: a test case for predicting lifestyles and emergence of pathogens.</title>
        <authorList>
            <person name="Haridas S."/>
            <person name="Albert R."/>
            <person name="Binder M."/>
            <person name="Bloem J."/>
            <person name="Labutti K."/>
            <person name="Salamov A."/>
            <person name="Andreopoulos B."/>
            <person name="Baker S."/>
            <person name="Barry K."/>
            <person name="Bills G."/>
            <person name="Bluhm B."/>
            <person name="Cannon C."/>
            <person name="Castanera R."/>
            <person name="Culley D."/>
            <person name="Daum C."/>
            <person name="Ezra D."/>
            <person name="Gonzalez J."/>
            <person name="Henrissat B."/>
            <person name="Kuo A."/>
            <person name="Liang C."/>
            <person name="Lipzen A."/>
            <person name="Lutzoni F."/>
            <person name="Magnuson J."/>
            <person name="Mondo S."/>
            <person name="Nolan M."/>
            <person name="Ohm R."/>
            <person name="Pangilinan J."/>
            <person name="Park H.-J."/>
            <person name="Ramirez L."/>
            <person name="Alfaro M."/>
            <person name="Sun H."/>
            <person name="Tritt A."/>
            <person name="Yoshinaga Y."/>
            <person name="Zwiers L.-H."/>
            <person name="Turgeon B."/>
            <person name="Goodwin S."/>
            <person name="Spatafora J."/>
            <person name="Crous P."/>
            <person name="Grigoriev I."/>
        </authorList>
    </citation>
    <scope>NUCLEOTIDE SEQUENCE</scope>
    <source>
        <strain evidence="2">CBS 133067</strain>
    </source>
</reference>
<feature type="transmembrane region" description="Helical" evidence="1">
    <location>
        <begin position="115"/>
        <end position="137"/>
    </location>
</feature>
<keyword evidence="1" id="KW-0812">Transmembrane</keyword>
<name>A0A9P4IKJ5_9PEZI</name>
<dbReference type="Proteomes" id="UP000799772">
    <property type="component" value="Unassembled WGS sequence"/>
</dbReference>
<feature type="non-terminal residue" evidence="2">
    <location>
        <position position="1"/>
    </location>
</feature>
<feature type="transmembrane region" description="Helical" evidence="1">
    <location>
        <begin position="223"/>
        <end position="243"/>
    </location>
</feature>
<proteinExistence type="predicted"/>
<comment type="caution">
    <text evidence="2">The sequence shown here is derived from an EMBL/GenBank/DDBJ whole genome shotgun (WGS) entry which is preliminary data.</text>
</comment>
<organism evidence="2 3">
    <name type="scientific">Rhizodiscina lignyota</name>
    <dbReference type="NCBI Taxonomy" id="1504668"/>
    <lineage>
        <taxon>Eukaryota</taxon>
        <taxon>Fungi</taxon>
        <taxon>Dikarya</taxon>
        <taxon>Ascomycota</taxon>
        <taxon>Pezizomycotina</taxon>
        <taxon>Dothideomycetes</taxon>
        <taxon>Pleosporomycetidae</taxon>
        <taxon>Aulographales</taxon>
        <taxon>Rhizodiscinaceae</taxon>
        <taxon>Rhizodiscina</taxon>
    </lineage>
</organism>
<feature type="non-terminal residue" evidence="2">
    <location>
        <position position="248"/>
    </location>
</feature>
<evidence type="ECO:0000256" key="1">
    <source>
        <dbReference type="SAM" id="Phobius"/>
    </source>
</evidence>
<gene>
    <name evidence="2" type="ORF">NA57DRAFT_18225</name>
</gene>
<sequence>VIIEVFGAVGAPARLFGRLPLITRYLWSGLASPWFSPRFARNRFGKNYQMRPWLLFDMQELQMLEELINKATDQRVQEFRQHQLESLNMVSVVSALVSGIGLTALQLPGMESTSYLGRGCFCVSTIIALLATFFTCLQQRTYGFIEEPGAIRAWLSNGVRYLSADGIETLQSSVVSHNLLQAPFELLCISITTFLLGFGVHLGSAYVENVPLGVEESIGNRGVLIAFCIGTAFALGLLGQVLGGKDVE</sequence>
<dbReference type="OrthoDB" id="4941332at2759"/>
<evidence type="ECO:0000313" key="3">
    <source>
        <dbReference type="Proteomes" id="UP000799772"/>
    </source>
</evidence>
<evidence type="ECO:0000313" key="2">
    <source>
        <dbReference type="EMBL" id="KAF2101673.1"/>
    </source>
</evidence>
<dbReference type="EMBL" id="ML978123">
    <property type="protein sequence ID" value="KAF2101673.1"/>
    <property type="molecule type" value="Genomic_DNA"/>
</dbReference>
<dbReference type="AlphaFoldDB" id="A0A9P4IKJ5"/>
<keyword evidence="1" id="KW-1133">Transmembrane helix</keyword>
<feature type="transmembrane region" description="Helical" evidence="1">
    <location>
        <begin position="184"/>
        <end position="203"/>
    </location>
</feature>
<protein>
    <submittedName>
        <fullName evidence="2">Uncharacterized protein</fullName>
    </submittedName>
</protein>
<accession>A0A9P4IKJ5</accession>
<keyword evidence="3" id="KW-1185">Reference proteome</keyword>